<keyword evidence="2" id="KW-1133">Transmembrane helix</keyword>
<evidence type="ECO:0000313" key="4">
    <source>
        <dbReference type="Proteomes" id="UP000529783"/>
    </source>
</evidence>
<comment type="caution">
    <text evidence="3">The sequence shown here is derived from an EMBL/GenBank/DDBJ whole genome shotgun (WGS) entry which is preliminary data.</text>
</comment>
<evidence type="ECO:0008006" key="5">
    <source>
        <dbReference type="Google" id="ProtNLM"/>
    </source>
</evidence>
<dbReference type="EMBL" id="JACCBA010000001">
    <property type="protein sequence ID" value="NYD51370.1"/>
    <property type="molecule type" value="Genomic_DNA"/>
</dbReference>
<name>A0A7Y9JJN6_9ACTN</name>
<keyword evidence="2" id="KW-0812">Transmembrane</keyword>
<protein>
    <recommendedName>
        <fullName evidence="5">Integral membrane protein</fullName>
    </recommendedName>
</protein>
<reference evidence="3 4" key="1">
    <citation type="submission" date="2020-07" db="EMBL/GenBank/DDBJ databases">
        <title>Sequencing the genomes of 1000 actinobacteria strains.</title>
        <authorList>
            <person name="Klenk H.-P."/>
        </authorList>
    </citation>
    <scope>NUCLEOTIDE SEQUENCE [LARGE SCALE GENOMIC DNA]</scope>
    <source>
        <strain evidence="3 4">DSM 40398</strain>
    </source>
</reference>
<feature type="transmembrane region" description="Helical" evidence="2">
    <location>
        <begin position="151"/>
        <end position="173"/>
    </location>
</feature>
<sequence length="195" mass="19592">MPEPEHEPVRGTEPVREDPPGPETAVQGPLTRADDGARAGAEARTGGGARPGATAGGPGRLLVAVYAIFALAAGARAGVQIATRFADAPVAYLLSALAAAVYVLATVALARGGRTSFRIAVAACATELVGVLAVGTLSIADRAAFPDETVWSVYGRGYGFVPLVLPVVGLLWLRRTARRGGGTPAGGGRPVSGGV</sequence>
<accession>A0A7Y9JJN6</accession>
<dbReference type="AlphaFoldDB" id="A0A7Y9JJN6"/>
<evidence type="ECO:0000256" key="2">
    <source>
        <dbReference type="SAM" id="Phobius"/>
    </source>
</evidence>
<organism evidence="3 4">
    <name type="scientific">Actinomadura luteofluorescens</name>
    <dbReference type="NCBI Taxonomy" id="46163"/>
    <lineage>
        <taxon>Bacteria</taxon>
        <taxon>Bacillati</taxon>
        <taxon>Actinomycetota</taxon>
        <taxon>Actinomycetes</taxon>
        <taxon>Streptosporangiales</taxon>
        <taxon>Thermomonosporaceae</taxon>
        <taxon>Actinomadura</taxon>
    </lineage>
</organism>
<gene>
    <name evidence="3" type="ORF">BJY14_007353</name>
</gene>
<feature type="transmembrane region" description="Helical" evidence="2">
    <location>
        <begin position="91"/>
        <end position="110"/>
    </location>
</feature>
<proteinExistence type="predicted"/>
<feature type="transmembrane region" description="Helical" evidence="2">
    <location>
        <begin position="117"/>
        <end position="139"/>
    </location>
</feature>
<feature type="region of interest" description="Disordered" evidence="1">
    <location>
        <begin position="1"/>
        <end position="53"/>
    </location>
</feature>
<feature type="compositionally biased region" description="Basic and acidic residues" evidence="1">
    <location>
        <begin position="1"/>
        <end position="19"/>
    </location>
</feature>
<feature type="transmembrane region" description="Helical" evidence="2">
    <location>
        <begin position="61"/>
        <end position="79"/>
    </location>
</feature>
<dbReference type="Proteomes" id="UP000529783">
    <property type="component" value="Unassembled WGS sequence"/>
</dbReference>
<evidence type="ECO:0000256" key="1">
    <source>
        <dbReference type="SAM" id="MobiDB-lite"/>
    </source>
</evidence>
<keyword evidence="4" id="KW-1185">Reference proteome</keyword>
<evidence type="ECO:0000313" key="3">
    <source>
        <dbReference type="EMBL" id="NYD51370.1"/>
    </source>
</evidence>
<keyword evidence="2" id="KW-0472">Membrane</keyword>